<protein>
    <recommendedName>
        <fullName evidence="1">Putative restriction endonuclease domain-containing protein</fullName>
    </recommendedName>
</protein>
<dbReference type="InterPro" id="IPR012296">
    <property type="entry name" value="Nuclease_put_TT1808"/>
</dbReference>
<dbReference type="CDD" id="cd06260">
    <property type="entry name" value="DUF820-like"/>
    <property type="match status" value="1"/>
</dbReference>
<feature type="domain" description="Putative restriction endonuclease" evidence="1">
    <location>
        <begin position="11"/>
        <end position="166"/>
    </location>
</feature>
<reference evidence="2 3" key="1">
    <citation type="submission" date="2012-06" db="EMBL/GenBank/DDBJ databases">
        <title>The complete chromosome of genome of Turneriella parva DSM 21527.</title>
        <authorList>
            <consortium name="US DOE Joint Genome Institute (JGI-PGF)"/>
            <person name="Lucas S."/>
            <person name="Han J."/>
            <person name="Lapidus A."/>
            <person name="Bruce D."/>
            <person name="Goodwin L."/>
            <person name="Pitluck S."/>
            <person name="Peters L."/>
            <person name="Kyrpides N."/>
            <person name="Mavromatis K."/>
            <person name="Ivanova N."/>
            <person name="Mikhailova N."/>
            <person name="Chertkov O."/>
            <person name="Detter J.C."/>
            <person name="Tapia R."/>
            <person name="Han C."/>
            <person name="Land M."/>
            <person name="Hauser L."/>
            <person name="Markowitz V."/>
            <person name="Cheng J.-F."/>
            <person name="Hugenholtz P."/>
            <person name="Woyke T."/>
            <person name="Wu D."/>
            <person name="Gronow S."/>
            <person name="Wellnitz S."/>
            <person name="Brambilla E."/>
            <person name="Klenk H.-P."/>
            <person name="Eisen J.A."/>
        </authorList>
    </citation>
    <scope>NUCLEOTIDE SEQUENCE [LARGE SCALE GENOMIC DNA]</scope>
    <source>
        <strain evidence="3">ATCC BAA-1111 / DSM 21527 / NCTC 11395 / H</strain>
    </source>
</reference>
<dbReference type="EMBL" id="CP002959">
    <property type="protein sequence ID" value="AFM11869.1"/>
    <property type="molecule type" value="Genomic_DNA"/>
</dbReference>
<dbReference type="KEGG" id="tpx:Turpa_1221"/>
<dbReference type="OrthoDB" id="668969at2"/>
<dbReference type="RefSeq" id="WP_014802385.1">
    <property type="nucleotide sequence ID" value="NC_018020.1"/>
</dbReference>
<evidence type="ECO:0000313" key="2">
    <source>
        <dbReference type="EMBL" id="AFM11869.1"/>
    </source>
</evidence>
<keyword evidence="3" id="KW-1185">Reference proteome</keyword>
<dbReference type="HOGENOM" id="CLU_076312_6_2_12"/>
<dbReference type="STRING" id="869212.Turpa_1221"/>
<name>I4B3L2_TURPD</name>
<proteinExistence type="predicted"/>
<dbReference type="InterPro" id="IPR008538">
    <property type="entry name" value="Uma2"/>
</dbReference>
<dbReference type="PANTHER" id="PTHR36558">
    <property type="entry name" value="GLR1098 PROTEIN"/>
    <property type="match status" value="1"/>
</dbReference>
<dbReference type="Pfam" id="PF05685">
    <property type="entry name" value="Uma2"/>
    <property type="match status" value="1"/>
</dbReference>
<gene>
    <name evidence="2" type="ordered locus">Turpa_1221</name>
</gene>
<dbReference type="SUPFAM" id="SSF52980">
    <property type="entry name" value="Restriction endonuclease-like"/>
    <property type="match status" value="1"/>
</dbReference>
<organism evidence="2 3">
    <name type="scientific">Turneriella parva (strain ATCC BAA-1111 / DSM 21527 / NCTC 11395 / H)</name>
    <name type="common">Leptospira parva</name>
    <dbReference type="NCBI Taxonomy" id="869212"/>
    <lineage>
        <taxon>Bacteria</taxon>
        <taxon>Pseudomonadati</taxon>
        <taxon>Spirochaetota</taxon>
        <taxon>Spirochaetia</taxon>
        <taxon>Leptospirales</taxon>
        <taxon>Leptospiraceae</taxon>
        <taxon>Turneriella</taxon>
    </lineage>
</organism>
<sequence>MGLPALAVFSPEEYLEIEMRSQERHEYYDGHIIAMAGGSTSHGIIQVNLLTGLTNLFRDKNRPCRPFGSDTRVYVSDTKYFYPDVSIICGTPDVDGQNNWKNPEIVIEILSDSTASFDQNEKAAAYKQIPSLKELVLIDSRVKAITIFQKQDDGAWVERSYGDQTVAVKIAGEELASAEIYEGVF</sequence>
<dbReference type="Gene3D" id="3.90.1570.10">
    <property type="entry name" value="tt1808, chain A"/>
    <property type="match status" value="1"/>
</dbReference>
<dbReference type="Proteomes" id="UP000006048">
    <property type="component" value="Chromosome"/>
</dbReference>
<accession>I4B3L2</accession>
<evidence type="ECO:0000313" key="3">
    <source>
        <dbReference type="Proteomes" id="UP000006048"/>
    </source>
</evidence>
<dbReference type="PANTHER" id="PTHR36558:SF1">
    <property type="entry name" value="RESTRICTION ENDONUCLEASE DOMAIN-CONTAINING PROTEIN-RELATED"/>
    <property type="match status" value="1"/>
</dbReference>
<evidence type="ECO:0000259" key="1">
    <source>
        <dbReference type="Pfam" id="PF05685"/>
    </source>
</evidence>
<dbReference type="AlphaFoldDB" id="I4B3L2"/>
<dbReference type="InterPro" id="IPR011335">
    <property type="entry name" value="Restrct_endonuc-II-like"/>
</dbReference>